<keyword evidence="8" id="KW-0638">Presynaptic neurotoxin</keyword>
<evidence type="ECO:0000313" key="12">
    <source>
        <dbReference type="Proteomes" id="UP000807504"/>
    </source>
</evidence>
<organism evidence="11 12">
    <name type="scientific">Argiope bruennichi</name>
    <name type="common">Wasp spider</name>
    <name type="synonym">Aranea bruennichi</name>
    <dbReference type="NCBI Taxonomy" id="94029"/>
    <lineage>
        <taxon>Eukaryota</taxon>
        <taxon>Metazoa</taxon>
        <taxon>Ecdysozoa</taxon>
        <taxon>Arthropoda</taxon>
        <taxon>Chelicerata</taxon>
        <taxon>Arachnida</taxon>
        <taxon>Araneae</taxon>
        <taxon>Araneomorphae</taxon>
        <taxon>Entelegynae</taxon>
        <taxon>Araneoidea</taxon>
        <taxon>Araneidae</taxon>
        <taxon>Argiope</taxon>
    </lineage>
</organism>
<dbReference type="PROSITE" id="PS50088">
    <property type="entry name" value="ANK_REPEAT"/>
    <property type="match status" value="1"/>
</dbReference>
<dbReference type="Gene3D" id="1.25.40.20">
    <property type="entry name" value="Ankyrin repeat-containing domain"/>
    <property type="match status" value="1"/>
</dbReference>
<dbReference type="Proteomes" id="UP000807504">
    <property type="component" value="Unassembled WGS sequence"/>
</dbReference>
<evidence type="ECO:0000313" key="11">
    <source>
        <dbReference type="EMBL" id="KAF8796499.1"/>
    </source>
</evidence>
<evidence type="ECO:0000256" key="4">
    <source>
        <dbReference type="ARBA" id="ARBA00022525"/>
    </source>
</evidence>
<dbReference type="SUPFAM" id="SSF48403">
    <property type="entry name" value="Ankyrin repeat"/>
    <property type="match status" value="1"/>
</dbReference>
<feature type="repeat" description="ANK" evidence="10">
    <location>
        <begin position="76"/>
        <end position="110"/>
    </location>
</feature>
<keyword evidence="4" id="KW-0964">Secreted</keyword>
<gene>
    <name evidence="11" type="ORF">HNY73_000868</name>
</gene>
<evidence type="ECO:0000256" key="9">
    <source>
        <dbReference type="ARBA" id="ARBA00023298"/>
    </source>
</evidence>
<evidence type="ECO:0000256" key="2">
    <source>
        <dbReference type="ARBA" id="ARBA00004613"/>
    </source>
</evidence>
<keyword evidence="6" id="KW-0800">Toxin</keyword>
<reference evidence="11" key="2">
    <citation type="submission" date="2020-06" db="EMBL/GenBank/DDBJ databases">
        <authorList>
            <person name="Sheffer M."/>
        </authorList>
    </citation>
    <scope>NUCLEOTIDE SEQUENCE</scope>
</reference>
<evidence type="ECO:0000256" key="5">
    <source>
        <dbReference type="ARBA" id="ARBA00022537"/>
    </source>
</evidence>
<name>A0A8T0G3R7_ARGBR</name>
<reference evidence="11" key="1">
    <citation type="journal article" date="2020" name="bioRxiv">
        <title>Chromosome-level reference genome of the European wasp spider Argiope bruennichi: a resource for studies on range expansion and evolutionary adaptation.</title>
        <authorList>
            <person name="Sheffer M.M."/>
            <person name="Hoppe A."/>
            <person name="Krehenwinkel H."/>
            <person name="Uhl G."/>
            <person name="Kuss A.W."/>
            <person name="Jensen L."/>
            <person name="Jensen C."/>
            <person name="Gillespie R.G."/>
            <person name="Hoff K.J."/>
            <person name="Prost S."/>
        </authorList>
    </citation>
    <scope>NUCLEOTIDE SEQUENCE</scope>
</reference>
<dbReference type="Pfam" id="PF12796">
    <property type="entry name" value="Ank_2"/>
    <property type="match status" value="1"/>
</dbReference>
<evidence type="ECO:0000256" key="6">
    <source>
        <dbReference type="ARBA" id="ARBA00022656"/>
    </source>
</evidence>
<dbReference type="SMART" id="SM00248">
    <property type="entry name" value="ANK"/>
    <property type="match status" value="2"/>
</dbReference>
<dbReference type="PROSITE" id="PS50297">
    <property type="entry name" value="ANK_REP_REGION"/>
    <property type="match status" value="1"/>
</dbReference>
<dbReference type="GO" id="GO:0044231">
    <property type="term" value="C:host cell presynaptic membrane"/>
    <property type="evidence" value="ECO:0007669"/>
    <property type="project" value="UniProtKB-KW"/>
</dbReference>
<evidence type="ECO:0000256" key="3">
    <source>
        <dbReference type="ARBA" id="ARBA00022483"/>
    </source>
</evidence>
<sequence length="304" mass="35189">MPIENAIPVENEKPLLIHDVSNVEDLKKLLRSGANINEKNKFEETPLLSALRREVGIQIIKEFVLQGADMNANDCWGVTPLYCAIARHAKDLDIVRLLLENGADIKSGKRISDRFLDYTVTRNPVCAKLLIKYKFLKNSHLVKDFSTAVDKSVRDYYNEYRVIVDLDLKRSSYDFLATYLDECASEILQMKSVYLCDSITLLDFVVTKNPLQTLVNTQNMQQIINRIYKEFTVNKYKIYEDLVVNRIGRQNLLNSLENKFIYSKLCKSNHCNQKRIILNLDLMCYIAKYLSDIDIFNIAVAFYT</sequence>
<keyword evidence="7" id="KW-0528">Neurotoxin</keyword>
<keyword evidence="3" id="KW-0268">Exocytosis</keyword>
<comment type="subcellular location">
    <subcellularLocation>
        <location evidence="2">Secreted</location>
    </subcellularLocation>
    <subcellularLocation>
        <location evidence="1">Target cell membrane</location>
    </subcellularLocation>
</comment>
<dbReference type="PANTHER" id="PTHR22677:SF4">
    <property type="entry name" value="USHER SYNDROME TYPE-1G PROTEIN-LIKE PROTEIN"/>
    <property type="match status" value="1"/>
</dbReference>
<comment type="caution">
    <text evidence="11">The sequence shown here is derived from an EMBL/GenBank/DDBJ whole genome shotgun (WGS) entry which is preliminary data.</text>
</comment>
<dbReference type="GO" id="GO:0005576">
    <property type="term" value="C:extracellular region"/>
    <property type="evidence" value="ECO:0007669"/>
    <property type="project" value="UniProtKB-SubCell"/>
</dbReference>
<keyword evidence="9" id="KW-0472">Membrane</keyword>
<dbReference type="AlphaFoldDB" id="A0A8T0G3R7"/>
<keyword evidence="12" id="KW-1185">Reference proteome</keyword>
<keyword evidence="5" id="KW-1052">Target cell membrane</keyword>
<keyword evidence="9" id="KW-1053">Target membrane</keyword>
<dbReference type="GO" id="GO:0044218">
    <property type="term" value="C:other organism cell membrane"/>
    <property type="evidence" value="ECO:0007669"/>
    <property type="project" value="UniProtKB-KW"/>
</dbReference>
<evidence type="ECO:0000256" key="1">
    <source>
        <dbReference type="ARBA" id="ARBA00004175"/>
    </source>
</evidence>
<dbReference type="InterPro" id="IPR002110">
    <property type="entry name" value="Ankyrin_rpt"/>
</dbReference>
<dbReference type="GO" id="GO:0006887">
    <property type="term" value="P:exocytosis"/>
    <property type="evidence" value="ECO:0007669"/>
    <property type="project" value="UniProtKB-KW"/>
</dbReference>
<evidence type="ECO:0000256" key="8">
    <source>
        <dbReference type="ARBA" id="ARBA00023028"/>
    </source>
</evidence>
<dbReference type="EMBL" id="JABXBU010000001">
    <property type="protein sequence ID" value="KAF8796499.1"/>
    <property type="molecule type" value="Genomic_DNA"/>
</dbReference>
<evidence type="ECO:0000256" key="10">
    <source>
        <dbReference type="PROSITE-ProRule" id="PRU00023"/>
    </source>
</evidence>
<dbReference type="PANTHER" id="PTHR22677">
    <property type="entry name" value="ANKYRIN REPEAT DOMAIN-CONTAINING PROTEIN 60"/>
    <property type="match status" value="1"/>
</dbReference>
<evidence type="ECO:0000256" key="7">
    <source>
        <dbReference type="ARBA" id="ARBA00022699"/>
    </source>
</evidence>
<keyword evidence="10" id="KW-0040">ANK repeat</keyword>
<accession>A0A8T0G3R7</accession>
<protein>
    <submittedName>
        <fullName evidence="11">Putative ankyrin repeat protein FPV233 like protein</fullName>
    </submittedName>
</protein>
<dbReference type="InterPro" id="IPR039323">
    <property type="entry name" value="ANKRD_45/46/60"/>
</dbReference>
<proteinExistence type="predicted"/>
<dbReference type="InterPro" id="IPR036770">
    <property type="entry name" value="Ankyrin_rpt-contain_sf"/>
</dbReference>
<dbReference type="GO" id="GO:0090729">
    <property type="term" value="F:toxin activity"/>
    <property type="evidence" value="ECO:0007669"/>
    <property type="project" value="UniProtKB-KW"/>
</dbReference>